<comment type="caution">
    <text evidence="2">The sequence shown here is derived from an EMBL/GenBank/DDBJ whole genome shotgun (WGS) entry which is preliminary data.</text>
</comment>
<dbReference type="EMBL" id="LWLV01000723">
    <property type="protein sequence ID" value="OTA41168.1"/>
    <property type="molecule type" value="Genomic_DNA"/>
</dbReference>
<protein>
    <submittedName>
        <fullName evidence="2">Uncharacterized protein</fullName>
    </submittedName>
</protein>
<accession>A0A1Y2T473</accession>
<dbReference type="EMBL" id="PIUK01000228">
    <property type="protein sequence ID" value="MBY6277714.1"/>
    <property type="molecule type" value="Genomic_DNA"/>
</dbReference>
<proteinExistence type="predicted"/>
<evidence type="ECO:0000313" key="2">
    <source>
        <dbReference type="EMBL" id="OTA41168.1"/>
    </source>
</evidence>
<evidence type="ECO:0000313" key="3">
    <source>
        <dbReference type="Proteomes" id="UP000194267"/>
    </source>
</evidence>
<dbReference type="AlphaFoldDB" id="A0A1Y2T473"/>
<reference evidence="2" key="2">
    <citation type="submission" date="2016-04" db="EMBL/GenBank/DDBJ databases">
        <authorList>
            <person name="Evans L.H."/>
            <person name="Alamgir A."/>
            <person name="Owens N."/>
            <person name="Weber N.D."/>
            <person name="Virtaneva K."/>
            <person name="Barbian K."/>
            <person name="Babar A."/>
            <person name="Rosenke K."/>
        </authorList>
    </citation>
    <scope>NUCLEOTIDE SEQUENCE [LARGE SCALE GENOMIC DNA]</scope>
    <source>
        <strain evidence="2">G2</strain>
    </source>
</reference>
<organism evidence="2 3">
    <name type="scientific">Symbiobacterium thermophilum</name>
    <dbReference type="NCBI Taxonomy" id="2734"/>
    <lineage>
        <taxon>Bacteria</taxon>
        <taxon>Bacillati</taxon>
        <taxon>Bacillota</taxon>
        <taxon>Clostridia</taxon>
        <taxon>Eubacteriales</taxon>
        <taxon>Symbiobacteriaceae</taxon>
        <taxon>Symbiobacterium</taxon>
    </lineage>
</organism>
<dbReference type="Proteomes" id="UP000194267">
    <property type="component" value="Unassembled WGS sequence"/>
</dbReference>
<dbReference type="Proteomes" id="UP000732377">
    <property type="component" value="Unassembled WGS sequence"/>
</dbReference>
<reference evidence="3" key="1">
    <citation type="submission" date="2016-04" db="EMBL/GenBank/DDBJ databases">
        <authorList>
            <person name="Antunes L.P."/>
            <person name="Martins L.F."/>
            <person name="Pereira R.V."/>
            <person name="Thomas A.M."/>
            <person name="Barbosa D."/>
            <person name="Nascimento L."/>
            <person name="Silva G.M."/>
            <person name="Condomitti G.W."/>
            <person name="Digiampietri L.A."/>
            <person name="Lombardi K.C."/>
            <person name="Ramos P.L."/>
            <person name="Quaggio R.B."/>
            <person name="Oliveira J.C."/>
            <person name="Pascon R.C."/>
            <person name="Cruz J.B."/>
            <person name="Silva A.M."/>
            <person name="Setubal J.C."/>
        </authorList>
    </citation>
    <scope>NUCLEOTIDE SEQUENCE [LARGE SCALE GENOMIC DNA]</scope>
</reference>
<gene>
    <name evidence="2" type="ORF">A6D92_09270</name>
    <name evidence="1" type="ORF">CWE10_16215</name>
</gene>
<sequence length="125" mass="14029">MIIAETGIPKVRPGRHEIWLTFVRRTGTSEERVMPGRRDVRSVMTGQELAHAVAESIVLTVFGGEIQVVDQLPNVKLRLLDRRADLHLPGAPPLDQDGQVWLRVTVRRSEPGLLERLFGPRVHTG</sequence>
<evidence type="ECO:0000313" key="1">
    <source>
        <dbReference type="EMBL" id="MBY6277714.1"/>
    </source>
</evidence>
<reference evidence="1" key="3">
    <citation type="submission" date="2017-11" db="EMBL/GenBank/DDBJ databases">
        <title>Three new genomes from thermophilic consortium.</title>
        <authorList>
            <person name="Quaggio R."/>
            <person name="Amgarten D."/>
            <person name="Setubal J.C."/>
        </authorList>
    </citation>
    <scope>NUCLEOTIDE SEQUENCE</scope>
    <source>
        <strain evidence="1">ZCTH01-B2</strain>
    </source>
</reference>
<name>A0A1Y2T473_SYMTR</name>